<name>A0A918NIU9_9PROT</name>
<keyword evidence="4 6" id="KW-1133">Transmembrane helix</keyword>
<feature type="transmembrane region" description="Helical" evidence="6">
    <location>
        <begin position="143"/>
        <end position="168"/>
    </location>
</feature>
<comment type="similarity">
    <text evidence="6">Belongs to the TVP38/TMEM64 family.</text>
</comment>
<dbReference type="PANTHER" id="PTHR12677:SF59">
    <property type="entry name" value="GOLGI APPARATUS MEMBRANE PROTEIN TVP38-RELATED"/>
    <property type="match status" value="1"/>
</dbReference>
<dbReference type="Pfam" id="PF09335">
    <property type="entry name" value="VTT_dom"/>
    <property type="match status" value="1"/>
</dbReference>
<dbReference type="EMBL" id="BMYV01000003">
    <property type="protein sequence ID" value="GGX73305.1"/>
    <property type="molecule type" value="Genomic_DNA"/>
</dbReference>
<dbReference type="GO" id="GO:0005886">
    <property type="term" value="C:plasma membrane"/>
    <property type="evidence" value="ECO:0007669"/>
    <property type="project" value="UniProtKB-SubCell"/>
</dbReference>
<evidence type="ECO:0000313" key="8">
    <source>
        <dbReference type="EMBL" id="GGX73305.1"/>
    </source>
</evidence>
<evidence type="ECO:0000256" key="1">
    <source>
        <dbReference type="ARBA" id="ARBA00004651"/>
    </source>
</evidence>
<comment type="caution">
    <text evidence="8">The sequence shown here is derived from an EMBL/GenBank/DDBJ whole genome shotgun (WGS) entry which is preliminary data.</text>
</comment>
<evidence type="ECO:0000313" key="9">
    <source>
        <dbReference type="Proteomes" id="UP000600865"/>
    </source>
</evidence>
<feature type="transmembrane region" description="Helical" evidence="6">
    <location>
        <begin position="224"/>
        <end position="241"/>
    </location>
</feature>
<dbReference type="RefSeq" id="WP_189586480.1">
    <property type="nucleotide sequence ID" value="NZ_BMYV01000003.1"/>
</dbReference>
<dbReference type="AlphaFoldDB" id="A0A918NIU9"/>
<evidence type="ECO:0000256" key="4">
    <source>
        <dbReference type="ARBA" id="ARBA00022989"/>
    </source>
</evidence>
<evidence type="ECO:0000256" key="3">
    <source>
        <dbReference type="ARBA" id="ARBA00022692"/>
    </source>
</evidence>
<accession>A0A918NIU9</accession>
<feature type="transmembrane region" description="Helical" evidence="6">
    <location>
        <begin position="60"/>
        <end position="79"/>
    </location>
</feature>
<organism evidence="8 9">
    <name type="scientific">Litorimonas cladophorae</name>
    <dbReference type="NCBI Taxonomy" id="1220491"/>
    <lineage>
        <taxon>Bacteria</taxon>
        <taxon>Pseudomonadati</taxon>
        <taxon>Pseudomonadota</taxon>
        <taxon>Alphaproteobacteria</taxon>
        <taxon>Maricaulales</taxon>
        <taxon>Robiginitomaculaceae</taxon>
    </lineage>
</organism>
<dbReference type="PANTHER" id="PTHR12677">
    <property type="entry name" value="GOLGI APPARATUS MEMBRANE PROTEIN TVP38-RELATED"/>
    <property type="match status" value="1"/>
</dbReference>
<reference evidence="8 9" key="1">
    <citation type="journal article" date="2014" name="Int. J. Syst. Evol. Microbiol.">
        <title>Complete genome sequence of Corynebacterium casei LMG S-19264T (=DSM 44701T), isolated from a smear-ripened cheese.</title>
        <authorList>
            <consortium name="US DOE Joint Genome Institute (JGI-PGF)"/>
            <person name="Walter F."/>
            <person name="Albersmeier A."/>
            <person name="Kalinowski J."/>
            <person name="Ruckert C."/>
        </authorList>
    </citation>
    <scope>NUCLEOTIDE SEQUENCE [LARGE SCALE GENOMIC DNA]</scope>
    <source>
        <strain evidence="8 9">KCTC 23968</strain>
    </source>
</reference>
<evidence type="ECO:0000259" key="7">
    <source>
        <dbReference type="Pfam" id="PF09335"/>
    </source>
</evidence>
<proteinExistence type="inferred from homology"/>
<feature type="transmembrane region" description="Helical" evidence="6">
    <location>
        <begin position="21"/>
        <end position="40"/>
    </location>
</feature>
<feature type="transmembrane region" description="Helical" evidence="6">
    <location>
        <begin position="91"/>
        <end position="116"/>
    </location>
</feature>
<dbReference type="InterPro" id="IPR015414">
    <property type="entry name" value="TMEM64"/>
</dbReference>
<evidence type="ECO:0000256" key="2">
    <source>
        <dbReference type="ARBA" id="ARBA00022475"/>
    </source>
</evidence>
<gene>
    <name evidence="8" type="ORF">GCM10011309_24170</name>
</gene>
<keyword evidence="9" id="KW-1185">Reference proteome</keyword>
<keyword evidence="5 6" id="KW-0472">Membrane</keyword>
<protein>
    <recommendedName>
        <fullName evidence="6">TVP38/TMEM64 family membrane protein</fullName>
    </recommendedName>
</protein>
<dbReference type="Proteomes" id="UP000600865">
    <property type="component" value="Unassembled WGS sequence"/>
</dbReference>
<sequence>MTDTQTSKKLSKPIWIKLWPIYVILLGFAFAISQGWHTYLSPTSLGENAVYLNSLVQENFILVLLAFIAIYVAATVFMVPASALTIGGGFLFGLAVGAPATIVGATIGACLLFLAAKTSIGETLKSVAGPFVGKMEAGFNENALSYLFTLRLIPIFPFAVVNIAPAILGAKFRDFFISTALGIIPGTIAYTWIGAGLRGTLLDAAAAGEAVDVGAVVKAAGANLFPAFCALAFVALIPAIYKKFFKNSSVNLDAS</sequence>
<dbReference type="InterPro" id="IPR032816">
    <property type="entry name" value="VTT_dom"/>
</dbReference>
<evidence type="ECO:0000256" key="5">
    <source>
        <dbReference type="ARBA" id="ARBA00023136"/>
    </source>
</evidence>
<keyword evidence="3 6" id="KW-0812">Transmembrane</keyword>
<evidence type="ECO:0000256" key="6">
    <source>
        <dbReference type="RuleBase" id="RU366058"/>
    </source>
</evidence>
<feature type="domain" description="VTT" evidence="7">
    <location>
        <begin position="79"/>
        <end position="195"/>
    </location>
</feature>
<feature type="transmembrane region" description="Helical" evidence="6">
    <location>
        <begin position="175"/>
        <end position="193"/>
    </location>
</feature>
<keyword evidence="2 6" id="KW-1003">Cell membrane</keyword>
<comment type="subcellular location">
    <subcellularLocation>
        <location evidence="1 6">Cell membrane</location>
        <topology evidence="1 6">Multi-pass membrane protein</topology>
    </subcellularLocation>
</comment>